<reference evidence="8" key="1">
    <citation type="submission" date="2021-04" db="EMBL/GenBank/DDBJ databases">
        <title>Genome based classification of Actinospica acidithermotolerans sp. nov., an actinobacterium isolated from an Indonesian hot spring.</title>
        <authorList>
            <person name="Kusuma A.B."/>
            <person name="Putra K.E."/>
            <person name="Nafisah S."/>
            <person name="Loh J."/>
            <person name="Nouioui I."/>
            <person name="Goodfellow M."/>
        </authorList>
    </citation>
    <scope>NUCLEOTIDE SEQUENCE</scope>
    <source>
        <strain evidence="8">DSM 45618</strain>
    </source>
</reference>
<feature type="transmembrane region" description="Helical" evidence="6">
    <location>
        <begin position="359"/>
        <end position="381"/>
    </location>
</feature>
<evidence type="ECO:0000256" key="4">
    <source>
        <dbReference type="ARBA" id="ARBA00022989"/>
    </source>
</evidence>
<evidence type="ECO:0000256" key="1">
    <source>
        <dbReference type="ARBA" id="ARBA00004651"/>
    </source>
</evidence>
<evidence type="ECO:0000256" key="6">
    <source>
        <dbReference type="SAM" id="Phobius"/>
    </source>
</evidence>
<protein>
    <recommendedName>
        <fullName evidence="7">ABC3 transporter permease C-terminal domain-containing protein</fullName>
    </recommendedName>
</protein>
<keyword evidence="2" id="KW-1003">Cell membrane</keyword>
<feature type="transmembrane region" description="Helical" evidence="6">
    <location>
        <begin position="516"/>
        <end position="538"/>
    </location>
</feature>
<accession>A0A8J8BCW6</accession>
<feature type="transmembrane region" description="Helical" evidence="6">
    <location>
        <begin position="401"/>
        <end position="427"/>
    </location>
</feature>
<evidence type="ECO:0000313" key="8">
    <source>
        <dbReference type="EMBL" id="MBS2965557.1"/>
    </source>
</evidence>
<keyword evidence="4 6" id="KW-1133">Transmembrane helix</keyword>
<dbReference type="Proteomes" id="UP000677913">
    <property type="component" value="Unassembled WGS sequence"/>
</dbReference>
<comment type="caution">
    <text evidence="8">The sequence shown here is derived from an EMBL/GenBank/DDBJ whole genome shotgun (WGS) entry which is preliminary data.</text>
</comment>
<evidence type="ECO:0000256" key="5">
    <source>
        <dbReference type="ARBA" id="ARBA00023136"/>
    </source>
</evidence>
<keyword evidence="9" id="KW-1185">Reference proteome</keyword>
<feature type="transmembrane region" description="Helical" evidence="6">
    <location>
        <begin position="433"/>
        <end position="457"/>
    </location>
</feature>
<dbReference type="InterPro" id="IPR003838">
    <property type="entry name" value="ABC3_permease_C"/>
</dbReference>
<feature type="transmembrane region" description="Helical" evidence="6">
    <location>
        <begin position="569"/>
        <end position="590"/>
    </location>
</feature>
<evidence type="ECO:0000256" key="2">
    <source>
        <dbReference type="ARBA" id="ARBA00022475"/>
    </source>
</evidence>
<dbReference type="RefSeq" id="WP_211469911.1">
    <property type="nucleotide sequence ID" value="NZ_JAGSXH010000089.1"/>
</dbReference>
<feature type="transmembrane region" description="Helical" evidence="6">
    <location>
        <begin position="696"/>
        <end position="716"/>
    </location>
</feature>
<evidence type="ECO:0000256" key="3">
    <source>
        <dbReference type="ARBA" id="ARBA00022692"/>
    </source>
</evidence>
<feature type="transmembrane region" description="Helical" evidence="6">
    <location>
        <begin position="662"/>
        <end position="684"/>
    </location>
</feature>
<sequence length="721" mass="72378">MNAGRALRDARYAAAVAWRRPALAGLAVLTALVCLAITALARIDFAARTSALHMMIADAPPTAGVIHADADWMTFLESQGVELSAATGASERIRQALAEAGLPVPAAPPSNGAASDGASSIAAPAGAATEPWTTLQLPEQPIEAPPGAAKVAAVPARMRLVYRDTYADHSRLVAGRRPTTARQRADAVLETDLSVATAKRLGLGLGSTLTVLSPGQGGTVRLVVVGLVTARDPGSAFWASDGTLAGPQLEADASGDQYWATAALIGPAQAQALTTPPPGSHYLSGITGYRLSFDFPLDLSGLDADGAGSLADRLDALPAVESRLDFDPAGSIPVVFDAELTPILRAFAAAQQTATLEQAMPLCGLALIAAIAGALLAFAAVDRRRGEAAVLRARGAATRHLVLAALGESGVTVLPAAAAAFAAGFAVPGKCPSWAYTAAVAAGLCATLSPVLCTALIHRPHRSARPQLNPRGSARFARHRRLIVHGALAAACAAGLSLVGGQGLTPDGGSLDPYAAAAPVLAATLGALVTVNALPPVLRALRRRALRQRGIVALLGVARAAQEPGLGQAATFVLTTAACTADLAVALSRLGGHADPTSVQRTLAGPLELVAVSAIVAAAVAAALAVRLGAAARRDSDARLATMGLTTGQARAVAAAENVPPALAGALTGALVTAPLLRLVAPALGVGAIPASPWSLALPALAVALPAAAASAVGTWRRGAR</sequence>
<dbReference type="Pfam" id="PF02687">
    <property type="entry name" value="FtsX"/>
    <property type="match status" value="1"/>
</dbReference>
<dbReference type="GO" id="GO:0005886">
    <property type="term" value="C:plasma membrane"/>
    <property type="evidence" value="ECO:0007669"/>
    <property type="project" value="UniProtKB-SubCell"/>
</dbReference>
<dbReference type="AlphaFoldDB" id="A0A8J8BCW6"/>
<feature type="domain" description="ABC3 transporter permease C-terminal" evidence="7">
    <location>
        <begin position="365"/>
        <end position="427"/>
    </location>
</feature>
<gene>
    <name evidence="8" type="ORF">KGA66_21080</name>
</gene>
<evidence type="ECO:0000259" key="7">
    <source>
        <dbReference type="Pfam" id="PF02687"/>
    </source>
</evidence>
<keyword evidence="3 6" id="KW-0812">Transmembrane</keyword>
<feature type="transmembrane region" description="Helical" evidence="6">
    <location>
        <begin position="482"/>
        <end position="504"/>
    </location>
</feature>
<comment type="subcellular location">
    <subcellularLocation>
        <location evidence="1">Cell membrane</location>
        <topology evidence="1">Multi-pass membrane protein</topology>
    </subcellularLocation>
</comment>
<dbReference type="EMBL" id="JAGSXH010000089">
    <property type="protein sequence ID" value="MBS2965557.1"/>
    <property type="molecule type" value="Genomic_DNA"/>
</dbReference>
<keyword evidence="5 6" id="KW-0472">Membrane</keyword>
<name>A0A8J8BCW6_9ACTN</name>
<proteinExistence type="predicted"/>
<feature type="transmembrane region" description="Helical" evidence="6">
    <location>
        <begin position="610"/>
        <end position="630"/>
    </location>
</feature>
<evidence type="ECO:0000313" key="9">
    <source>
        <dbReference type="Proteomes" id="UP000677913"/>
    </source>
</evidence>
<organism evidence="8 9">
    <name type="scientific">Actinocrinis puniceicyclus</name>
    <dbReference type="NCBI Taxonomy" id="977794"/>
    <lineage>
        <taxon>Bacteria</taxon>
        <taxon>Bacillati</taxon>
        <taxon>Actinomycetota</taxon>
        <taxon>Actinomycetes</taxon>
        <taxon>Catenulisporales</taxon>
        <taxon>Actinospicaceae</taxon>
        <taxon>Actinocrinis</taxon>
    </lineage>
</organism>